<evidence type="ECO:0008006" key="6">
    <source>
        <dbReference type="Google" id="ProtNLM"/>
    </source>
</evidence>
<dbReference type="GO" id="GO:0000184">
    <property type="term" value="P:nuclear-transcribed mRNA catabolic process, nonsense-mediated decay"/>
    <property type="evidence" value="ECO:0007669"/>
    <property type="project" value="UniProtKB-KW"/>
</dbReference>
<dbReference type="InterPro" id="IPR027417">
    <property type="entry name" value="P-loop_NTPase"/>
</dbReference>
<dbReference type="OMA" id="ASVCHIL"/>
<feature type="region of interest" description="Disordered" evidence="3">
    <location>
        <begin position="1"/>
        <end position="22"/>
    </location>
</feature>
<evidence type="ECO:0000256" key="3">
    <source>
        <dbReference type="SAM" id="MobiDB-lite"/>
    </source>
</evidence>
<dbReference type="InterPro" id="IPR039177">
    <property type="entry name" value="SMG9"/>
</dbReference>
<dbReference type="GeneID" id="14918914"/>
<accession>L8H048</accession>
<name>L8H048_ACACF</name>
<dbReference type="PANTHER" id="PTHR14270:SF0">
    <property type="entry name" value="NONSENSE-MEDIATED MRNA DECAY FACTOR SMG9"/>
    <property type="match status" value="1"/>
</dbReference>
<evidence type="ECO:0000313" key="4">
    <source>
        <dbReference type="EMBL" id="ELR18123.1"/>
    </source>
</evidence>
<dbReference type="CDD" id="cd01983">
    <property type="entry name" value="SIMIBI"/>
    <property type="match status" value="1"/>
</dbReference>
<protein>
    <recommendedName>
        <fullName evidence="6">Protein SMG9</fullName>
    </recommendedName>
</protein>
<evidence type="ECO:0000256" key="1">
    <source>
        <dbReference type="ARBA" id="ARBA00007712"/>
    </source>
</evidence>
<dbReference type="SUPFAM" id="SSF52540">
    <property type="entry name" value="P-loop containing nucleoside triphosphate hydrolases"/>
    <property type="match status" value="1"/>
</dbReference>
<keyword evidence="2" id="KW-0866">Nonsense-mediated mRNA decay</keyword>
<dbReference type="AlphaFoldDB" id="L8H048"/>
<dbReference type="STRING" id="1257118.L8H048"/>
<dbReference type="Proteomes" id="UP000011083">
    <property type="component" value="Unassembled WGS sequence"/>
</dbReference>
<evidence type="ECO:0000313" key="5">
    <source>
        <dbReference type="Proteomes" id="UP000011083"/>
    </source>
</evidence>
<reference evidence="4 5" key="1">
    <citation type="journal article" date="2013" name="Genome Biol.">
        <title>Genome of Acanthamoeba castellanii highlights extensive lateral gene transfer and early evolution of tyrosine kinase signaling.</title>
        <authorList>
            <person name="Clarke M."/>
            <person name="Lohan A.J."/>
            <person name="Liu B."/>
            <person name="Lagkouvardos I."/>
            <person name="Roy S."/>
            <person name="Zafar N."/>
            <person name="Bertelli C."/>
            <person name="Schilde C."/>
            <person name="Kianianmomeni A."/>
            <person name="Burglin T.R."/>
            <person name="Frech C."/>
            <person name="Turcotte B."/>
            <person name="Kopec K.O."/>
            <person name="Synnott J.M."/>
            <person name="Choo C."/>
            <person name="Paponov I."/>
            <person name="Finkler A."/>
            <person name="Soon Heng Tan C."/>
            <person name="Hutchins A.P."/>
            <person name="Weinmeier T."/>
            <person name="Rattei T."/>
            <person name="Chu J.S."/>
            <person name="Gimenez G."/>
            <person name="Irimia M."/>
            <person name="Rigden D.J."/>
            <person name="Fitzpatrick D.A."/>
            <person name="Lorenzo-Morales J."/>
            <person name="Bateman A."/>
            <person name="Chiu C.H."/>
            <person name="Tang P."/>
            <person name="Hegemann P."/>
            <person name="Fromm H."/>
            <person name="Raoult D."/>
            <person name="Greub G."/>
            <person name="Miranda-Saavedra D."/>
            <person name="Chen N."/>
            <person name="Nash P."/>
            <person name="Ginger M.L."/>
            <person name="Horn M."/>
            <person name="Schaap P."/>
            <person name="Caler L."/>
            <person name="Loftus B."/>
        </authorList>
    </citation>
    <scope>NUCLEOTIDE SEQUENCE [LARGE SCALE GENOMIC DNA]</scope>
    <source>
        <strain evidence="4 5">Neff</strain>
    </source>
</reference>
<dbReference type="PANTHER" id="PTHR14270">
    <property type="entry name" value="NONSENSE-MEDIATED MRNA DECAY FACTOR SMG9"/>
    <property type="match status" value="1"/>
</dbReference>
<comment type="similarity">
    <text evidence="1">Belongs to the SMG9 family.</text>
</comment>
<dbReference type="KEGG" id="acan:ACA1_368240"/>
<dbReference type="EMBL" id="KB007960">
    <property type="protein sequence ID" value="ELR18123.1"/>
    <property type="molecule type" value="Genomic_DNA"/>
</dbReference>
<dbReference type="RefSeq" id="XP_004340143.1">
    <property type="nucleotide sequence ID" value="XM_004340095.1"/>
</dbReference>
<feature type="region of interest" description="Disordered" evidence="3">
    <location>
        <begin position="47"/>
        <end position="129"/>
    </location>
</feature>
<feature type="compositionally biased region" description="Low complexity" evidence="3">
    <location>
        <begin position="99"/>
        <end position="116"/>
    </location>
</feature>
<gene>
    <name evidence="4" type="ORF">ACA1_368240</name>
</gene>
<evidence type="ECO:0000256" key="2">
    <source>
        <dbReference type="ARBA" id="ARBA00023161"/>
    </source>
</evidence>
<dbReference type="OrthoDB" id="79514at2759"/>
<organism evidence="4 5">
    <name type="scientific">Acanthamoeba castellanii (strain ATCC 30010 / Neff)</name>
    <dbReference type="NCBI Taxonomy" id="1257118"/>
    <lineage>
        <taxon>Eukaryota</taxon>
        <taxon>Amoebozoa</taxon>
        <taxon>Discosea</taxon>
        <taxon>Longamoebia</taxon>
        <taxon>Centramoebida</taxon>
        <taxon>Acanthamoebidae</taxon>
        <taxon>Acanthamoeba</taxon>
    </lineage>
</organism>
<keyword evidence="5" id="KW-1185">Reference proteome</keyword>
<proteinExistence type="inferred from homology"/>
<feature type="compositionally biased region" description="Basic and acidic residues" evidence="3">
    <location>
        <begin position="60"/>
        <end position="71"/>
    </location>
</feature>
<sequence>MQAVRKAARVVEARGEGEEGDNCINQMAEAPAHRGVNYLAKGTRQEVGGEIGEEAAGEGATERIKRDDPDYQRGPAAMPTPTILAKKEPSAGGSGEPGAGPSPSASPLHSSAMAPPGEAGLRHASGKATEPMSASGKLINEYLGFSYDSAFKVGLHYQSDFAVVGVLGKQGVGKSTIMSDLCGLFSREMCVSPDRVIVLDTQPVLSPSILFQMLDGDYPLPADVSSHENLQELQSLQLAVLLFSICHVVVVAHDWAADVDLWKFVRSVEMLKYRIPDVAAHMATLPDDHTEQNEYYPDIVFVFNKQPDESFAEPSLSSLRQSLQRFFAHSKCKCKSTSTTTTTTTTGSGEAEEGPAFFLLPVNEDLTDASVQHIHSESYEVALERFRSHVLSMPKRSFSRPLTEREWLKNTGRIWELIKKSPFLSDYSRTLNKMGLYQKT</sequence>
<dbReference type="VEuPathDB" id="AmoebaDB:ACA1_368240"/>